<feature type="compositionally biased region" description="Polar residues" evidence="1">
    <location>
        <begin position="45"/>
        <end position="56"/>
    </location>
</feature>
<reference evidence="2" key="1">
    <citation type="journal article" date="2023" name="Science">
        <title>Genome structures resolve the early diversification of teleost fishes.</title>
        <authorList>
            <person name="Parey E."/>
            <person name="Louis A."/>
            <person name="Montfort J."/>
            <person name="Bouchez O."/>
            <person name="Roques C."/>
            <person name="Iampietro C."/>
            <person name="Lluch J."/>
            <person name="Castinel A."/>
            <person name="Donnadieu C."/>
            <person name="Desvignes T."/>
            <person name="Floi Bucao C."/>
            <person name="Jouanno E."/>
            <person name="Wen M."/>
            <person name="Mejri S."/>
            <person name="Dirks R."/>
            <person name="Jansen H."/>
            <person name="Henkel C."/>
            <person name="Chen W.J."/>
            <person name="Zahm M."/>
            <person name="Cabau C."/>
            <person name="Klopp C."/>
            <person name="Thompson A.W."/>
            <person name="Robinson-Rechavi M."/>
            <person name="Braasch I."/>
            <person name="Lecointre G."/>
            <person name="Bobe J."/>
            <person name="Postlethwait J.H."/>
            <person name="Berthelot C."/>
            <person name="Roest Crollius H."/>
            <person name="Guiguen Y."/>
        </authorList>
    </citation>
    <scope>NUCLEOTIDE SEQUENCE</scope>
    <source>
        <strain evidence="2">Concon-B</strain>
    </source>
</reference>
<gene>
    <name evidence="2" type="ORF">COCON_G00046330</name>
</gene>
<organism evidence="2 3">
    <name type="scientific">Conger conger</name>
    <name type="common">Conger eel</name>
    <name type="synonym">Muraena conger</name>
    <dbReference type="NCBI Taxonomy" id="82655"/>
    <lineage>
        <taxon>Eukaryota</taxon>
        <taxon>Metazoa</taxon>
        <taxon>Chordata</taxon>
        <taxon>Craniata</taxon>
        <taxon>Vertebrata</taxon>
        <taxon>Euteleostomi</taxon>
        <taxon>Actinopterygii</taxon>
        <taxon>Neopterygii</taxon>
        <taxon>Teleostei</taxon>
        <taxon>Anguilliformes</taxon>
        <taxon>Congridae</taxon>
        <taxon>Conger</taxon>
    </lineage>
</organism>
<evidence type="ECO:0000256" key="1">
    <source>
        <dbReference type="SAM" id="MobiDB-lite"/>
    </source>
</evidence>
<evidence type="ECO:0000313" key="2">
    <source>
        <dbReference type="EMBL" id="KAJ8282114.1"/>
    </source>
</evidence>
<feature type="region of interest" description="Disordered" evidence="1">
    <location>
        <begin position="29"/>
        <end position="94"/>
    </location>
</feature>
<dbReference type="EMBL" id="JAFJMO010000003">
    <property type="protein sequence ID" value="KAJ8282114.1"/>
    <property type="molecule type" value="Genomic_DNA"/>
</dbReference>
<comment type="caution">
    <text evidence="2">The sequence shown here is derived from an EMBL/GenBank/DDBJ whole genome shotgun (WGS) entry which is preliminary data.</text>
</comment>
<protein>
    <submittedName>
        <fullName evidence="2">Uncharacterized protein</fullName>
    </submittedName>
</protein>
<keyword evidence="3" id="KW-1185">Reference proteome</keyword>
<name>A0A9Q1DV33_CONCO</name>
<dbReference type="AlphaFoldDB" id="A0A9Q1DV33"/>
<proteinExistence type="predicted"/>
<accession>A0A9Q1DV33</accession>
<sequence>MQLCRQERSPGEAFSSGCALLVWHGLADRATGRPRRAPGRCLPASETQKQSSNPQPHESRARRAEQPLVSQNRSPLPFPGAALTQRHPALPRPS</sequence>
<evidence type="ECO:0000313" key="3">
    <source>
        <dbReference type="Proteomes" id="UP001152803"/>
    </source>
</evidence>
<dbReference type="Proteomes" id="UP001152803">
    <property type="component" value="Unassembled WGS sequence"/>
</dbReference>